<dbReference type="PANTHER" id="PTHR10629:SF52">
    <property type="entry name" value="DNA (CYTOSINE-5)-METHYLTRANSFERASE 1"/>
    <property type="match status" value="1"/>
</dbReference>
<dbReference type="Proteomes" id="UP000757435">
    <property type="component" value="Unassembled WGS sequence"/>
</dbReference>
<dbReference type="InterPro" id="IPR018117">
    <property type="entry name" value="C5_DNA_meth_AS"/>
</dbReference>
<evidence type="ECO:0000256" key="5">
    <source>
        <dbReference type="PROSITE-ProRule" id="PRU01016"/>
    </source>
</evidence>
<evidence type="ECO:0000313" key="8">
    <source>
        <dbReference type="EMBL" id="MBW4660787.1"/>
    </source>
</evidence>
<dbReference type="NCBIfam" id="TIGR00675">
    <property type="entry name" value="dcm"/>
    <property type="match status" value="1"/>
</dbReference>
<organism evidence="8 9">
    <name type="scientific">Drouetiella hepatica Uher 2000/2452</name>
    <dbReference type="NCBI Taxonomy" id="904376"/>
    <lineage>
        <taxon>Bacteria</taxon>
        <taxon>Bacillati</taxon>
        <taxon>Cyanobacteriota</taxon>
        <taxon>Cyanophyceae</taxon>
        <taxon>Oculatellales</taxon>
        <taxon>Oculatellaceae</taxon>
        <taxon>Drouetiella</taxon>
    </lineage>
</organism>
<comment type="caution">
    <text evidence="8">The sequence shown here is derived from an EMBL/GenBank/DDBJ whole genome shotgun (WGS) entry which is preliminary data.</text>
</comment>
<keyword evidence="2 5" id="KW-0808">Transferase</keyword>
<proteinExistence type="inferred from homology"/>
<dbReference type="GO" id="GO:0009307">
    <property type="term" value="P:DNA restriction-modification system"/>
    <property type="evidence" value="ECO:0007669"/>
    <property type="project" value="UniProtKB-KW"/>
</dbReference>
<evidence type="ECO:0000256" key="6">
    <source>
        <dbReference type="RuleBase" id="RU000416"/>
    </source>
</evidence>
<dbReference type="SUPFAM" id="SSF53335">
    <property type="entry name" value="S-adenosyl-L-methionine-dependent methyltransferases"/>
    <property type="match status" value="1"/>
</dbReference>
<comment type="catalytic activity">
    <reaction evidence="7">
        <text>a 2'-deoxycytidine in DNA + S-adenosyl-L-methionine = a 5-methyl-2'-deoxycytidine in DNA + S-adenosyl-L-homocysteine + H(+)</text>
        <dbReference type="Rhea" id="RHEA:13681"/>
        <dbReference type="Rhea" id="RHEA-COMP:11369"/>
        <dbReference type="Rhea" id="RHEA-COMP:11370"/>
        <dbReference type="ChEBI" id="CHEBI:15378"/>
        <dbReference type="ChEBI" id="CHEBI:57856"/>
        <dbReference type="ChEBI" id="CHEBI:59789"/>
        <dbReference type="ChEBI" id="CHEBI:85452"/>
        <dbReference type="ChEBI" id="CHEBI:85454"/>
        <dbReference type="EC" id="2.1.1.37"/>
    </reaction>
</comment>
<dbReference type="InterPro" id="IPR050390">
    <property type="entry name" value="C5-Methyltransferase"/>
</dbReference>
<keyword evidence="3 5" id="KW-0949">S-adenosyl-L-methionine</keyword>
<evidence type="ECO:0000256" key="7">
    <source>
        <dbReference type="RuleBase" id="RU000417"/>
    </source>
</evidence>
<dbReference type="InterPro" id="IPR029063">
    <property type="entry name" value="SAM-dependent_MTases_sf"/>
</dbReference>
<evidence type="ECO:0000256" key="2">
    <source>
        <dbReference type="ARBA" id="ARBA00022679"/>
    </source>
</evidence>
<dbReference type="Gene3D" id="3.40.50.150">
    <property type="entry name" value="Vaccinia Virus protein VP39"/>
    <property type="match status" value="1"/>
</dbReference>
<dbReference type="AlphaFoldDB" id="A0A951UNT9"/>
<dbReference type="EC" id="2.1.1.37" evidence="7"/>
<evidence type="ECO:0000256" key="3">
    <source>
        <dbReference type="ARBA" id="ARBA00022691"/>
    </source>
</evidence>
<sequence length="372" mass="41675">MKNKPLLSGLSLFSGAGGMDVGFIRAGVEVVSANDIDRDACLTYEANHPRGIIQCSDINQVLTDIRRFEGVDIIFGGPPCQGFSVAGKMNPNDPRSNLLWTFMKSVELIKPRAFICENVKALAVLDKWAEIRQKLFLFASRLGYTCKLVILNSSDFGVPQSRERMFLIGFRDVEDISNLETQFNRYKKPSPTIRAIFSLLGVAGSKNNQRVCNAKITIAAKPIMRRSPYAGMMFNGQGRPLNPDGYSCALHASMGGNKTPIIDEEHCYFGQDSWIEWYHSYLMKGGKPLSLDAAPKRLRRLTIDESLRIQTFPHDYQFIGKQSSIYRQIGNAVPCDLAQVVAEVVRDFLCQSYSTIPLPFIEDEAKQLWLAI</sequence>
<accession>A0A951UNT9</accession>
<dbReference type="PROSITE" id="PS51679">
    <property type="entry name" value="SAM_MT_C5"/>
    <property type="match status" value="1"/>
</dbReference>
<evidence type="ECO:0000256" key="4">
    <source>
        <dbReference type="ARBA" id="ARBA00022747"/>
    </source>
</evidence>
<keyword evidence="1 5" id="KW-0489">Methyltransferase</keyword>
<dbReference type="PRINTS" id="PR00105">
    <property type="entry name" value="C5METTRFRASE"/>
</dbReference>
<name>A0A951UNT9_9CYAN</name>
<evidence type="ECO:0000313" key="9">
    <source>
        <dbReference type="Proteomes" id="UP000757435"/>
    </source>
</evidence>
<dbReference type="GO" id="GO:0003677">
    <property type="term" value="F:DNA binding"/>
    <property type="evidence" value="ECO:0007669"/>
    <property type="project" value="TreeGrafter"/>
</dbReference>
<keyword evidence="4" id="KW-0680">Restriction system</keyword>
<dbReference type="GO" id="GO:0003886">
    <property type="term" value="F:DNA (cytosine-5-)-methyltransferase activity"/>
    <property type="evidence" value="ECO:0007669"/>
    <property type="project" value="UniProtKB-EC"/>
</dbReference>
<dbReference type="PANTHER" id="PTHR10629">
    <property type="entry name" value="CYTOSINE-SPECIFIC METHYLTRANSFERASE"/>
    <property type="match status" value="1"/>
</dbReference>
<dbReference type="EMBL" id="JAHHHD010000026">
    <property type="protein sequence ID" value="MBW4660787.1"/>
    <property type="molecule type" value="Genomic_DNA"/>
</dbReference>
<dbReference type="Gene3D" id="3.90.120.10">
    <property type="entry name" value="DNA Methylase, subunit A, domain 2"/>
    <property type="match status" value="1"/>
</dbReference>
<dbReference type="Pfam" id="PF00145">
    <property type="entry name" value="DNA_methylase"/>
    <property type="match status" value="1"/>
</dbReference>
<dbReference type="InterPro" id="IPR001525">
    <property type="entry name" value="C5_MeTfrase"/>
</dbReference>
<reference evidence="8" key="2">
    <citation type="journal article" date="2022" name="Microbiol. Resour. Announc.">
        <title>Metagenome Sequencing to Explore Phylogenomics of Terrestrial Cyanobacteria.</title>
        <authorList>
            <person name="Ward R.D."/>
            <person name="Stajich J.E."/>
            <person name="Johansen J.R."/>
            <person name="Huntemann M."/>
            <person name="Clum A."/>
            <person name="Foster B."/>
            <person name="Foster B."/>
            <person name="Roux S."/>
            <person name="Palaniappan K."/>
            <person name="Varghese N."/>
            <person name="Mukherjee S."/>
            <person name="Reddy T.B.K."/>
            <person name="Daum C."/>
            <person name="Copeland A."/>
            <person name="Chen I.A."/>
            <person name="Ivanova N.N."/>
            <person name="Kyrpides N.C."/>
            <person name="Shapiro N."/>
            <person name="Eloe-Fadrosh E.A."/>
            <person name="Pietrasiak N."/>
        </authorList>
    </citation>
    <scope>NUCLEOTIDE SEQUENCE</scope>
    <source>
        <strain evidence="8">UHER 2000/2452</strain>
    </source>
</reference>
<reference evidence="8" key="1">
    <citation type="submission" date="2021-05" db="EMBL/GenBank/DDBJ databases">
        <authorList>
            <person name="Pietrasiak N."/>
            <person name="Ward R."/>
            <person name="Stajich J.E."/>
            <person name="Kurbessoian T."/>
        </authorList>
    </citation>
    <scope>NUCLEOTIDE SEQUENCE</scope>
    <source>
        <strain evidence="8">UHER 2000/2452</strain>
    </source>
</reference>
<dbReference type="GO" id="GO:0032259">
    <property type="term" value="P:methylation"/>
    <property type="evidence" value="ECO:0007669"/>
    <property type="project" value="UniProtKB-KW"/>
</dbReference>
<evidence type="ECO:0000256" key="1">
    <source>
        <dbReference type="ARBA" id="ARBA00022603"/>
    </source>
</evidence>
<gene>
    <name evidence="8" type="ORF">KME15_19100</name>
</gene>
<feature type="active site" evidence="5">
    <location>
        <position position="80"/>
    </location>
</feature>
<dbReference type="GO" id="GO:0044027">
    <property type="term" value="P:negative regulation of gene expression via chromosomal CpG island methylation"/>
    <property type="evidence" value="ECO:0007669"/>
    <property type="project" value="TreeGrafter"/>
</dbReference>
<dbReference type="PROSITE" id="PS00094">
    <property type="entry name" value="C5_MTASE_1"/>
    <property type="match status" value="1"/>
</dbReference>
<comment type="similarity">
    <text evidence="5 6">Belongs to the class I-like SAM-binding methyltransferase superfamily. C5-methyltransferase family.</text>
</comment>
<protein>
    <recommendedName>
        <fullName evidence="7">Cytosine-specific methyltransferase</fullName>
        <ecNumber evidence="7">2.1.1.37</ecNumber>
    </recommendedName>
</protein>